<gene>
    <name evidence="1" type="ORF">J2Z44_001708</name>
</gene>
<evidence type="ECO:0000313" key="1">
    <source>
        <dbReference type="EMBL" id="MBP2021912.1"/>
    </source>
</evidence>
<comment type="caution">
    <text evidence="1">The sequence shown here is derived from an EMBL/GenBank/DDBJ whole genome shotgun (WGS) entry which is preliminary data.</text>
</comment>
<dbReference type="SUPFAM" id="SSF160631">
    <property type="entry name" value="SMI1/KNR4-like"/>
    <property type="match status" value="1"/>
</dbReference>
<dbReference type="Proteomes" id="UP001519308">
    <property type="component" value="Unassembled WGS sequence"/>
</dbReference>
<name>A0ABS4K2B1_9CLOT</name>
<dbReference type="InterPro" id="IPR037883">
    <property type="entry name" value="Knr4/Smi1-like_sf"/>
</dbReference>
<dbReference type="EMBL" id="JAGGLL010000011">
    <property type="protein sequence ID" value="MBP2021912.1"/>
    <property type="molecule type" value="Genomic_DNA"/>
</dbReference>
<evidence type="ECO:0008006" key="3">
    <source>
        <dbReference type="Google" id="ProtNLM"/>
    </source>
</evidence>
<reference evidence="1 2" key="1">
    <citation type="submission" date="2021-03" db="EMBL/GenBank/DDBJ databases">
        <title>Genomic Encyclopedia of Type Strains, Phase IV (KMG-IV): sequencing the most valuable type-strain genomes for metagenomic binning, comparative biology and taxonomic classification.</title>
        <authorList>
            <person name="Goeker M."/>
        </authorList>
    </citation>
    <scope>NUCLEOTIDE SEQUENCE [LARGE SCALE GENOMIC DNA]</scope>
    <source>
        <strain evidence="1 2">DSM 28650</strain>
    </source>
</reference>
<dbReference type="RefSeq" id="WP_021281354.1">
    <property type="nucleotide sequence ID" value="NZ_JAGGLL010000011.1"/>
</dbReference>
<accession>A0ABS4K2B1</accession>
<sequence length="212" mass="25319">MLQEMFDELNKYLIEVPQKVEISKINQKEKQLGLTIPESMKDFYEYYGSDGTILNAFYIFDKLENVCIENKALTFGYTHQKINRLGVTLERLNSKFQSISFFSEELHDWFSEGAVFPESFFFNIAAWQILNLLPAVVRMELKNDEFEKLCQKKFEFFNEDKKYVKGYKIIACKYNRILGCYLREDEELYLGTQDDELLENLKKELEMDFNWL</sequence>
<protein>
    <recommendedName>
        <fullName evidence="3">SMI1/KNR4 family protein</fullName>
    </recommendedName>
</protein>
<evidence type="ECO:0000313" key="2">
    <source>
        <dbReference type="Proteomes" id="UP001519308"/>
    </source>
</evidence>
<keyword evidence="2" id="KW-1185">Reference proteome</keyword>
<proteinExistence type="predicted"/>
<organism evidence="1 2">
    <name type="scientific">Clostridium punense</name>
    <dbReference type="NCBI Taxonomy" id="1054297"/>
    <lineage>
        <taxon>Bacteria</taxon>
        <taxon>Bacillati</taxon>
        <taxon>Bacillota</taxon>
        <taxon>Clostridia</taxon>
        <taxon>Eubacteriales</taxon>
        <taxon>Clostridiaceae</taxon>
        <taxon>Clostridium</taxon>
    </lineage>
</organism>